<reference evidence="1 2" key="1">
    <citation type="journal article" date="2016" name="Mol. Biol. Evol.">
        <title>Comparative Genomics of Early-Diverging Mushroom-Forming Fungi Provides Insights into the Origins of Lignocellulose Decay Capabilities.</title>
        <authorList>
            <person name="Nagy L.G."/>
            <person name="Riley R."/>
            <person name="Tritt A."/>
            <person name="Adam C."/>
            <person name="Daum C."/>
            <person name="Floudas D."/>
            <person name="Sun H."/>
            <person name="Yadav J.S."/>
            <person name="Pangilinan J."/>
            <person name="Larsson K.H."/>
            <person name="Matsuura K."/>
            <person name="Barry K."/>
            <person name="Labutti K."/>
            <person name="Kuo R."/>
            <person name="Ohm R.A."/>
            <person name="Bhattacharya S.S."/>
            <person name="Shirouzu T."/>
            <person name="Yoshinaga Y."/>
            <person name="Martin F.M."/>
            <person name="Grigoriev I.V."/>
            <person name="Hibbett D.S."/>
        </authorList>
    </citation>
    <scope>NUCLEOTIDE SEQUENCE [LARGE SCALE GENOMIC DNA]</scope>
    <source>
        <strain evidence="1 2">CBS 109695</strain>
    </source>
</reference>
<keyword evidence="2" id="KW-1185">Reference proteome</keyword>
<dbReference type="Proteomes" id="UP000076532">
    <property type="component" value="Unassembled WGS sequence"/>
</dbReference>
<evidence type="ECO:0008006" key="3">
    <source>
        <dbReference type="Google" id="ProtNLM"/>
    </source>
</evidence>
<name>A0A166CMR8_9AGAM</name>
<organism evidence="1 2">
    <name type="scientific">Athelia psychrophila</name>
    <dbReference type="NCBI Taxonomy" id="1759441"/>
    <lineage>
        <taxon>Eukaryota</taxon>
        <taxon>Fungi</taxon>
        <taxon>Dikarya</taxon>
        <taxon>Basidiomycota</taxon>
        <taxon>Agaricomycotina</taxon>
        <taxon>Agaricomycetes</taxon>
        <taxon>Agaricomycetidae</taxon>
        <taxon>Atheliales</taxon>
        <taxon>Atheliaceae</taxon>
        <taxon>Athelia</taxon>
    </lineage>
</organism>
<proteinExistence type="predicted"/>
<dbReference type="EMBL" id="KV417627">
    <property type="protein sequence ID" value="KZP13820.1"/>
    <property type="molecule type" value="Genomic_DNA"/>
</dbReference>
<dbReference type="AlphaFoldDB" id="A0A166CMR8"/>
<evidence type="ECO:0000313" key="1">
    <source>
        <dbReference type="EMBL" id="KZP13820.1"/>
    </source>
</evidence>
<evidence type="ECO:0000313" key="2">
    <source>
        <dbReference type="Proteomes" id="UP000076532"/>
    </source>
</evidence>
<dbReference type="OrthoDB" id="3256525at2759"/>
<protein>
    <recommendedName>
        <fullName evidence="3">F-box domain-containing protein</fullName>
    </recommendedName>
</protein>
<sequence>MSASWNKRIYNPPALPVELWQKIIEIATYIPGILEPEVWKLADRPSDYVIRDQQKELRASLVTKRYLVRVSKHWFAMATPYLYEAILIGRQRTLLSLCEHFQHFKAGDQISHNESRHLGWYTKRLDFAARDTGDFYPDRLAEAIRYLPNLSIFNLTPRRENGNGATFTCVARALAETCGPRLRLLNLSMEDPGVMRDEWQQLLSSAPNLLALHRPDVLVKPPVHASASYLAKLKSLITPSTGYYEMTNLPPEHTHTSPFPNLQHVEIPSITNYNGPYGGDNQITVLRIYVPGAAWYWAEIERYFANIHRLVLFLEHWEDFPETFTVPLSVTHLSLSCRRMQGRASTFERLFGIFAAMHTNSANLRSVSLVSGRIRQYLRSRHPKTLALGMESIKECSFVLEDDEGRPFA</sequence>
<accession>A0A166CMR8</accession>
<gene>
    <name evidence="1" type="ORF">FIBSPDRAFT_123227</name>
</gene>